<sequence>MSLLRPFRPVRLAAASALALGLALPALAATSSLDAYNRQGPAPTQQVVHYVKSNLDGSKRSVLSLYFPAPLEVEVLKAEADGRYLALVRARLDPQTLSEAWMRSYNHLERGPGQERLQMQMDAEPGAARRIAQVAGTQMPVTASHLPAHVYNFDLSGLNLTLPLLKNPRADFQVGLVDPDFAFLRQHFKPNAGTLDGGFKDKGLARFRYVGDETLDDEVAVHRYEVSGPAFGGQTGWLWVNAQDRLIERFEHPVPDNPDWSSFKLQRLSSRPLDAAGWATFKEATVRRAMGLREAE</sequence>
<dbReference type="Proteomes" id="UP000620139">
    <property type="component" value="Unassembled WGS sequence"/>
</dbReference>
<proteinExistence type="predicted"/>
<dbReference type="AlphaFoldDB" id="A0A931IX11"/>
<dbReference type="RefSeq" id="WP_198099045.1">
    <property type="nucleotide sequence ID" value="NZ_JAEDAL010000001.1"/>
</dbReference>
<feature type="signal peptide" evidence="1">
    <location>
        <begin position="1"/>
        <end position="28"/>
    </location>
</feature>
<accession>A0A931IX11</accession>
<organism evidence="2 3">
    <name type="scientific">Inhella gelatinilytica</name>
    <dbReference type="NCBI Taxonomy" id="2795030"/>
    <lineage>
        <taxon>Bacteria</taxon>
        <taxon>Pseudomonadati</taxon>
        <taxon>Pseudomonadota</taxon>
        <taxon>Betaproteobacteria</taxon>
        <taxon>Burkholderiales</taxon>
        <taxon>Sphaerotilaceae</taxon>
        <taxon>Inhella</taxon>
    </lineage>
</organism>
<gene>
    <name evidence="2" type="ORF">I7X43_01105</name>
</gene>
<name>A0A931IX11_9BURK</name>
<evidence type="ECO:0000256" key="1">
    <source>
        <dbReference type="SAM" id="SignalP"/>
    </source>
</evidence>
<evidence type="ECO:0000313" key="3">
    <source>
        <dbReference type="Proteomes" id="UP000620139"/>
    </source>
</evidence>
<keyword evidence="3" id="KW-1185">Reference proteome</keyword>
<comment type="caution">
    <text evidence="2">The sequence shown here is derived from an EMBL/GenBank/DDBJ whole genome shotgun (WGS) entry which is preliminary data.</text>
</comment>
<feature type="chain" id="PRO_5037917500" evidence="1">
    <location>
        <begin position="29"/>
        <end position="296"/>
    </location>
</feature>
<dbReference type="EMBL" id="JAEDAL010000001">
    <property type="protein sequence ID" value="MBH9551431.1"/>
    <property type="molecule type" value="Genomic_DNA"/>
</dbReference>
<keyword evidence="1" id="KW-0732">Signal</keyword>
<reference evidence="2" key="1">
    <citation type="submission" date="2020-12" db="EMBL/GenBank/DDBJ databases">
        <title>The genome sequence of Inhella sp. 4Y17.</title>
        <authorList>
            <person name="Liu Y."/>
        </authorList>
    </citation>
    <scope>NUCLEOTIDE SEQUENCE</scope>
    <source>
        <strain evidence="2">4Y10</strain>
    </source>
</reference>
<protein>
    <submittedName>
        <fullName evidence="2">Uncharacterized protein</fullName>
    </submittedName>
</protein>
<evidence type="ECO:0000313" key="2">
    <source>
        <dbReference type="EMBL" id="MBH9551431.1"/>
    </source>
</evidence>